<protein>
    <submittedName>
        <fullName evidence="1">Uncharacterized protein</fullName>
    </submittedName>
</protein>
<reference evidence="1" key="1">
    <citation type="submission" date="2022-08" db="EMBL/GenBank/DDBJ databases">
        <title>Genome Sequence of Fusarium decemcellulare.</title>
        <authorList>
            <person name="Buettner E."/>
        </authorList>
    </citation>
    <scope>NUCLEOTIDE SEQUENCE</scope>
    <source>
        <strain evidence="1">Babe19</strain>
    </source>
</reference>
<proteinExistence type="predicted"/>
<comment type="caution">
    <text evidence="1">The sequence shown here is derived from an EMBL/GenBank/DDBJ whole genome shotgun (WGS) entry which is preliminary data.</text>
</comment>
<dbReference type="Proteomes" id="UP001148629">
    <property type="component" value="Unassembled WGS sequence"/>
</dbReference>
<dbReference type="EMBL" id="JANRMS010000765">
    <property type="protein sequence ID" value="KAJ3534690.1"/>
    <property type="molecule type" value="Genomic_DNA"/>
</dbReference>
<accession>A0ACC1S9L5</accession>
<keyword evidence="2" id="KW-1185">Reference proteome</keyword>
<organism evidence="1 2">
    <name type="scientific">Fusarium decemcellulare</name>
    <dbReference type="NCBI Taxonomy" id="57161"/>
    <lineage>
        <taxon>Eukaryota</taxon>
        <taxon>Fungi</taxon>
        <taxon>Dikarya</taxon>
        <taxon>Ascomycota</taxon>
        <taxon>Pezizomycotina</taxon>
        <taxon>Sordariomycetes</taxon>
        <taxon>Hypocreomycetidae</taxon>
        <taxon>Hypocreales</taxon>
        <taxon>Nectriaceae</taxon>
        <taxon>Fusarium</taxon>
        <taxon>Fusarium decemcellulare species complex</taxon>
    </lineage>
</organism>
<evidence type="ECO:0000313" key="1">
    <source>
        <dbReference type="EMBL" id="KAJ3534690.1"/>
    </source>
</evidence>
<gene>
    <name evidence="1" type="ORF">NM208_g7436</name>
</gene>
<sequence length="377" mass="41090">MAIDPDATSVEPKGLALVHLSFTIIFGVLSTIIIILRCWVRISHGVFATDDRLMLIGYVIFACLIGISSRSAYVGLGTRDEHLNDKITMRGRQAYAYTLQFLWLFQIFYCSCLVFIKASICVTLLRIAVLKSHRIISWVTLVASIISTLIVLIGLLAICQPVTANWDPSAGKCAPVVVLTSLSYLVSASSVVTDLVCAILPGFMLYKAQMKTATKVSISIILGASIATIIRFPYIAYYNQTEDYLYNVCNIALWSIFETGIGIVAGSLPSLRRLLKNWVNFDSSNGQSSGPHMTPYAGSNAIGVTSKIGTTGRFRGSRMATATASGGEDGNGNWTRLDDDSSKRRIYVTVDMEMQTMERTGTSVGSHDSIEELAKST</sequence>
<name>A0ACC1S9L5_9HYPO</name>
<evidence type="ECO:0000313" key="2">
    <source>
        <dbReference type="Proteomes" id="UP001148629"/>
    </source>
</evidence>